<accession>A0ACB9CZD1</accession>
<protein>
    <submittedName>
        <fullName evidence="1">Uncharacterized protein</fullName>
    </submittedName>
</protein>
<name>A0ACB9CZD1_CICIN</name>
<proteinExistence type="predicted"/>
<comment type="caution">
    <text evidence="1">The sequence shown here is derived from an EMBL/GenBank/DDBJ whole genome shotgun (WGS) entry which is preliminary data.</text>
</comment>
<sequence>MELERSFGDTIIKDSFQNTINQEGVYEKVEDVRGLQFETCHDKNDQEGVEETNSKHQENLFAYSASEGLSQKTKPDSVHKVGFSDDATQVGFSGDATQVGFSDDATQVGFSDEATQVGFSGEEETHCNLDDDEDSVVVQNSILEVGTNAFNGGDVEEREDNNMGVEVLEAQVSWLVVGRFGLMVGGFVGGIVWCFGVVLLCSL</sequence>
<reference evidence="1 2" key="2">
    <citation type="journal article" date="2022" name="Mol. Ecol. Resour.">
        <title>The genomes of chicory, endive, great burdock and yacon provide insights into Asteraceae paleo-polyploidization history and plant inulin production.</title>
        <authorList>
            <person name="Fan W."/>
            <person name="Wang S."/>
            <person name="Wang H."/>
            <person name="Wang A."/>
            <person name="Jiang F."/>
            <person name="Liu H."/>
            <person name="Zhao H."/>
            <person name="Xu D."/>
            <person name="Zhang Y."/>
        </authorList>
    </citation>
    <scope>NUCLEOTIDE SEQUENCE [LARGE SCALE GENOMIC DNA]</scope>
    <source>
        <strain evidence="2">cv. Punajuju</strain>
        <tissue evidence="1">Leaves</tissue>
    </source>
</reference>
<organism evidence="1 2">
    <name type="scientific">Cichorium intybus</name>
    <name type="common">Chicory</name>
    <dbReference type="NCBI Taxonomy" id="13427"/>
    <lineage>
        <taxon>Eukaryota</taxon>
        <taxon>Viridiplantae</taxon>
        <taxon>Streptophyta</taxon>
        <taxon>Embryophyta</taxon>
        <taxon>Tracheophyta</taxon>
        <taxon>Spermatophyta</taxon>
        <taxon>Magnoliopsida</taxon>
        <taxon>eudicotyledons</taxon>
        <taxon>Gunneridae</taxon>
        <taxon>Pentapetalae</taxon>
        <taxon>asterids</taxon>
        <taxon>campanulids</taxon>
        <taxon>Asterales</taxon>
        <taxon>Asteraceae</taxon>
        <taxon>Cichorioideae</taxon>
        <taxon>Cichorieae</taxon>
        <taxon>Cichoriinae</taxon>
        <taxon>Cichorium</taxon>
    </lineage>
</organism>
<evidence type="ECO:0000313" key="1">
    <source>
        <dbReference type="EMBL" id="KAI3739664.1"/>
    </source>
</evidence>
<reference evidence="2" key="1">
    <citation type="journal article" date="2022" name="Mol. Ecol. Resour.">
        <title>The genomes of chicory, endive, great burdock and yacon provide insights into Asteraceae palaeo-polyploidization history and plant inulin production.</title>
        <authorList>
            <person name="Fan W."/>
            <person name="Wang S."/>
            <person name="Wang H."/>
            <person name="Wang A."/>
            <person name="Jiang F."/>
            <person name="Liu H."/>
            <person name="Zhao H."/>
            <person name="Xu D."/>
            <person name="Zhang Y."/>
        </authorList>
    </citation>
    <scope>NUCLEOTIDE SEQUENCE [LARGE SCALE GENOMIC DNA]</scope>
    <source>
        <strain evidence="2">cv. Punajuju</strain>
    </source>
</reference>
<dbReference type="EMBL" id="CM042013">
    <property type="protein sequence ID" value="KAI3739664.1"/>
    <property type="molecule type" value="Genomic_DNA"/>
</dbReference>
<evidence type="ECO:0000313" key="2">
    <source>
        <dbReference type="Proteomes" id="UP001055811"/>
    </source>
</evidence>
<keyword evidence="2" id="KW-1185">Reference proteome</keyword>
<gene>
    <name evidence="1" type="ORF">L2E82_30075</name>
</gene>
<dbReference type="Proteomes" id="UP001055811">
    <property type="component" value="Linkage Group LG05"/>
</dbReference>